<dbReference type="Pfam" id="PF13304">
    <property type="entry name" value="AAA_21"/>
    <property type="match status" value="2"/>
</dbReference>
<dbReference type="GO" id="GO:0005524">
    <property type="term" value="F:ATP binding"/>
    <property type="evidence" value="ECO:0007669"/>
    <property type="project" value="InterPro"/>
</dbReference>
<protein>
    <recommendedName>
        <fullName evidence="1">ATPase AAA-type core domain-containing protein</fullName>
    </recommendedName>
</protein>
<dbReference type="InterPro" id="IPR027417">
    <property type="entry name" value="P-loop_NTPase"/>
</dbReference>
<dbReference type="EMBL" id="QEWK01000005">
    <property type="protein sequence ID" value="RXX20780.1"/>
    <property type="molecule type" value="Genomic_DNA"/>
</dbReference>
<dbReference type="RefSeq" id="WP_129313725.1">
    <property type="nucleotide sequence ID" value="NZ_QEWK01000005.1"/>
</dbReference>
<dbReference type="SUPFAM" id="SSF52540">
    <property type="entry name" value="P-loop containing nucleoside triphosphate hydrolases"/>
    <property type="match status" value="1"/>
</dbReference>
<dbReference type="Proteomes" id="UP000289921">
    <property type="component" value="Unassembled WGS sequence"/>
</dbReference>
<reference evidence="2 3" key="1">
    <citation type="submission" date="2018-05" db="EMBL/GenBank/DDBJ databases">
        <title>Streptococcus from otitis media.</title>
        <authorList>
            <person name="Wayes A.M."/>
            <person name="Jakubovics N.S."/>
        </authorList>
    </citation>
    <scope>NUCLEOTIDE SEQUENCE [LARGE SCALE GENOMIC DNA]</scope>
    <source>
        <strain evidence="2 3">NU39</strain>
    </source>
</reference>
<organism evidence="2 3">
    <name type="scientific">Streptococcus oralis</name>
    <dbReference type="NCBI Taxonomy" id="1303"/>
    <lineage>
        <taxon>Bacteria</taxon>
        <taxon>Bacillati</taxon>
        <taxon>Bacillota</taxon>
        <taxon>Bacilli</taxon>
        <taxon>Lactobacillales</taxon>
        <taxon>Streptococcaceae</taxon>
        <taxon>Streptococcus</taxon>
    </lineage>
</organism>
<gene>
    <name evidence="2" type="ORF">DF217_08605</name>
</gene>
<dbReference type="PANTHER" id="PTHR40396">
    <property type="entry name" value="ATPASE-LIKE PROTEIN"/>
    <property type="match status" value="1"/>
</dbReference>
<comment type="caution">
    <text evidence="2">The sequence shown here is derived from an EMBL/GenBank/DDBJ whole genome shotgun (WGS) entry which is preliminary data.</text>
</comment>
<evidence type="ECO:0000313" key="2">
    <source>
        <dbReference type="EMBL" id="RXX20780.1"/>
    </source>
</evidence>
<proteinExistence type="predicted"/>
<feature type="domain" description="ATPase AAA-type core" evidence="1">
    <location>
        <begin position="303"/>
        <end position="392"/>
    </location>
</feature>
<evidence type="ECO:0000259" key="1">
    <source>
        <dbReference type="Pfam" id="PF13304"/>
    </source>
</evidence>
<accession>A0A4Q2FKX5</accession>
<name>A0A4Q2FKX5_STROR</name>
<dbReference type="InterPro" id="IPR003959">
    <property type="entry name" value="ATPase_AAA_core"/>
</dbReference>
<dbReference type="GO" id="GO:0016887">
    <property type="term" value="F:ATP hydrolysis activity"/>
    <property type="evidence" value="ECO:0007669"/>
    <property type="project" value="InterPro"/>
</dbReference>
<dbReference type="Gene3D" id="3.40.50.300">
    <property type="entry name" value="P-loop containing nucleotide triphosphate hydrolases"/>
    <property type="match status" value="1"/>
</dbReference>
<evidence type="ECO:0000313" key="3">
    <source>
        <dbReference type="Proteomes" id="UP000289921"/>
    </source>
</evidence>
<dbReference type="AlphaFoldDB" id="A0A4Q2FKX5"/>
<dbReference type="PANTHER" id="PTHR40396:SF1">
    <property type="entry name" value="ATPASE AAA-TYPE CORE DOMAIN-CONTAINING PROTEIN"/>
    <property type="match status" value="1"/>
</dbReference>
<sequence length="455" mass="52983">MLINFRFDNFLSINELVEFSMVPGRTKGLQESLINLSTHKKLLKISAIYGANASGKSSFIKALLYARFLIVNGFQDKLVFTSSFNKNKPDNKKKESRFEFEIVVENRAYSYGFSVILSERKFVKEWLYDVTDEETLIYTVNRELQEFSINDDFIDISQEDKQRLYIYIEDNIQDENQLFLNALQDGKKAITINEDFRIFDSIFEWFSETLEVLQIDDEARGSIPSVTLQDEVYKMDLGTYLDMNDTGVVDLVPIPVENLEGIPAKIQSRIQEQIISSVAQRKNKQGEMSTILKTPTHIFIITVDRDNSMSFSELKFKHKNGTLYSLFEESDGTVRLVELFSVLFNNKDKVFVIDEIDRSLHPLLTYNFIKSFRTKKGNNQLIVTTHEDMLLDFSILRRDEIWFVEKNEEGNTSLYSLEEFKERFDKNIANAYLDGRYGAVPRLQNLFTSLVEEER</sequence>
<feature type="domain" description="ATPase AAA-type core" evidence="1">
    <location>
        <begin position="45"/>
        <end position="146"/>
    </location>
</feature>